<evidence type="ECO:0000256" key="1">
    <source>
        <dbReference type="SAM" id="SignalP"/>
    </source>
</evidence>
<keyword evidence="2" id="KW-0418">Kinase</keyword>
<keyword evidence="4" id="KW-1185">Reference proteome</keyword>
<evidence type="ECO:0000313" key="2">
    <source>
        <dbReference type="EMBL" id="KFB47284.1"/>
    </source>
</evidence>
<evidence type="ECO:0000313" key="3">
    <source>
        <dbReference type="EnsemblMetazoa" id="ASIC015313-PA"/>
    </source>
</evidence>
<organism evidence="2">
    <name type="scientific">Anopheles sinensis</name>
    <name type="common">Mosquito</name>
    <dbReference type="NCBI Taxonomy" id="74873"/>
    <lineage>
        <taxon>Eukaryota</taxon>
        <taxon>Metazoa</taxon>
        <taxon>Ecdysozoa</taxon>
        <taxon>Arthropoda</taxon>
        <taxon>Hexapoda</taxon>
        <taxon>Insecta</taxon>
        <taxon>Pterygota</taxon>
        <taxon>Neoptera</taxon>
        <taxon>Endopterygota</taxon>
        <taxon>Diptera</taxon>
        <taxon>Nematocera</taxon>
        <taxon>Culicoidea</taxon>
        <taxon>Culicidae</taxon>
        <taxon>Anophelinae</taxon>
        <taxon>Anopheles</taxon>
    </lineage>
</organism>
<dbReference type="VEuPathDB" id="VectorBase:ASIC015313"/>
<reference evidence="2 4" key="1">
    <citation type="journal article" date="2014" name="BMC Genomics">
        <title>Genome sequence of Anopheles sinensis provides insight into genetics basis of mosquito competence for malaria parasites.</title>
        <authorList>
            <person name="Zhou D."/>
            <person name="Zhang D."/>
            <person name="Ding G."/>
            <person name="Shi L."/>
            <person name="Hou Q."/>
            <person name="Ye Y."/>
            <person name="Xu Y."/>
            <person name="Zhou H."/>
            <person name="Xiong C."/>
            <person name="Li S."/>
            <person name="Yu J."/>
            <person name="Hong S."/>
            <person name="Yu X."/>
            <person name="Zou P."/>
            <person name="Chen C."/>
            <person name="Chang X."/>
            <person name="Wang W."/>
            <person name="Lv Y."/>
            <person name="Sun Y."/>
            <person name="Ma L."/>
            <person name="Shen B."/>
            <person name="Zhu C."/>
        </authorList>
    </citation>
    <scope>NUCLEOTIDE SEQUENCE [LARGE SCALE GENOMIC DNA]</scope>
</reference>
<evidence type="ECO:0000313" key="4">
    <source>
        <dbReference type="Proteomes" id="UP000030765"/>
    </source>
</evidence>
<accession>A0A084WAP0</accession>
<keyword evidence="2" id="KW-0808">Transferase</keyword>
<gene>
    <name evidence="2" type="ORF">ZHAS_00015313</name>
</gene>
<keyword evidence="1" id="KW-0732">Signal</keyword>
<feature type="signal peptide" evidence="1">
    <location>
        <begin position="1"/>
        <end position="17"/>
    </location>
</feature>
<feature type="chain" id="PRO_5010759975" evidence="1">
    <location>
        <begin position="18"/>
        <end position="149"/>
    </location>
</feature>
<proteinExistence type="predicted"/>
<dbReference type="Proteomes" id="UP000030765">
    <property type="component" value="Unassembled WGS sequence"/>
</dbReference>
<dbReference type="EMBL" id="KE525330">
    <property type="protein sequence ID" value="KFB47284.1"/>
    <property type="molecule type" value="Genomic_DNA"/>
</dbReference>
<dbReference type="GO" id="GO:0016301">
    <property type="term" value="F:kinase activity"/>
    <property type="evidence" value="ECO:0007669"/>
    <property type="project" value="UniProtKB-KW"/>
</dbReference>
<dbReference type="EnsemblMetazoa" id="ASIC015313-RA">
    <property type="protein sequence ID" value="ASIC015313-PA"/>
    <property type="gene ID" value="ASIC015313"/>
</dbReference>
<name>A0A084WAP0_ANOSI</name>
<sequence length="149" mass="15924">MAIKLFAILATFACVSANYVPVGLNLPYAEYGTPVVTSVLPYVSNYAGYNHVPQVVQQVSDPVFGNYVQPHSVPVTGVVPAGKTTVTKTFVSTPTCVTSHVSERVHTDAPVRPHYGNYGHSKNVVTAVPSVPYAVNYAAPVPHGVHYGW</sequence>
<dbReference type="EMBL" id="ATLV01022227">
    <property type="status" value="NOT_ANNOTATED_CDS"/>
    <property type="molecule type" value="Genomic_DNA"/>
</dbReference>
<dbReference type="OrthoDB" id="7732330at2759"/>
<dbReference type="VEuPathDB" id="VectorBase:ASIS011383"/>
<reference evidence="3" key="2">
    <citation type="submission" date="2020-05" db="UniProtKB">
        <authorList>
            <consortium name="EnsemblMetazoa"/>
        </authorList>
    </citation>
    <scope>IDENTIFICATION</scope>
</reference>
<dbReference type="AlphaFoldDB" id="A0A084WAP0"/>
<protein>
    <submittedName>
        <fullName evidence="2 3">Uridine kinase</fullName>
    </submittedName>
</protein>